<evidence type="ECO:0000313" key="9">
    <source>
        <dbReference type="Proteomes" id="UP001219933"/>
    </source>
</evidence>
<name>A0AAF0EWF4_9BASI</name>
<feature type="active site" description="Proton acceptor" evidence="4">
    <location>
        <position position="320"/>
    </location>
</feature>
<dbReference type="GO" id="GO:0005739">
    <property type="term" value="C:mitochondrion"/>
    <property type="evidence" value="ECO:0007669"/>
    <property type="project" value="TreeGrafter"/>
</dbReference>
<comment type="similarity">
    <text evidence="1 5">Belongs to the carnitine/choline acetyltransferase family.</text>
</comment>
<feature type="compositionally biased region" description="Basic and acidic residues" evidence="6">
    <location>
        <begin position="364"/>
        <end position="375"/>
    </location>
</feature>
<dbReference type="InterPro" id="IPR039551">
    <property type="entry name" value="Cho/carn_acyl_trans"/>
</dbReference>
<gene>
    <name evidence="8" type="primary">YAT1</name>
    <name evidence="8" type="ORF">MCUN1_003293</name>
</gene>
<dbReference type="GO" id="GO:0009437">
    <property type="term" value="P:carnitine metabolic process"/>
    <property type="evidence" value="ECO:0007669"/>
    <property type="project" value="TreeGrafter"/>
</dbReference>
<dbReference type="EC" id="2.3.1.7" evidence="8"/>
<dbReference type="InterPro" id="IPR000542">
    <property type="entry name" value="Carn_acyl_trans"/>
</dbReference>
<evidence type="ECO:0000256" key="3">
    <source>
        <dbReference type="ARBA" id="ARBA00023315"/>
    </source>
</evidence>
<dbReference type="FunFam" id="3.30.559.70:FF:000003">
    <property type="entry name" value="Carnitine acetyl transferase FacC"/>
    <property type="match status" value="1"/>
</dbReference>
<evidence type="ECO:0000256" key="6">
    <source>
        <dbReference type="SAM" id="MobiDB-lite"/>
    </source>
</evidence>
<dbReference type="PANTHER" id="PTHR22589:SF29">
    <property type="entry name" value="MITOCHONDRIAL CARNITINE O-ACETYLTRANSFERASE-RELATED"/>
    <property type="match status" value="1"/>
</dbReference>
<dbReference type="Gene3D" id="3.30.559.70">
    <property type="entry name" value="Choline/Carnitine o-acyltransferase, domain 2"/>
    <property type="match status" value="1"/>
</dbReference>
<proteinExistence type="inferred from homology"/>
<feature type="domain" description="Choline/carnitine acyltransferase" evidence="7">
    <location>
        <begin position="16"/>
        <end position="616"/>
    </location>
</feature>
<evidence type="ECO:0000256" key="5">
    <source>
        <dbReference type="RuleBase" id="RU003801"/>
    </source>
</evidence>
<dbReference type="SUPFAM" id="SSF52777">
    <property type="entry name" value="CoA-dependent acyltransferases"/>
    <property type="match status" value="2"/>
</dbReference>
<dbReference type="PANTHER" id="PTHR22589">
    <property type="entry name" value="CARNITINE O-ACYLTRANSFERASE"/>
    <property type="match status" value="1"/>
</dbReference>
<dbReference type="PROSITE" id="PS00440">
    <property type="entry name" value="ACYLTRANSF_C_2"/>
    <property type="match status" value="1"/>
</dbReference>
<sequence length="707" mass="79954">MEKGVTFSHQSELRKLPVPSLEDTCRRYLRSLEALQTPEEHARTTEIVNKFLAEEGPKLQADLVEYDKTHESYVEEFWEDSYLNGNESVVLNLNPFFILEDEPDKHRGSQLMRAANLTIASLSFIHDLRHEVLDPDLVRGVPLDMFQYKRLFGMARIPMVNGCRQEIDQLSRHIIVLRRGQFYWFDVLDEEHRPLLTERAMVATLKAIMRDADTLSADQVARGAVGVLSTEQRRTWYHLRSALEIDPQNHAFLRIIDSALFVLCLDDTVPQNASELTKNMLCGTYSIQDDVQVGTCLNRWYDKLQIIVCANGAAGVNFEHSSVDGHTVLRYVADIYTELILQFAKSINSSTKSLFQAKPSPDARGQDSKKPIKPRQEVVARTLPKKLEWVLSDEIVQGIRYAEMRLSDLTCQNESHVLHFNGYGKRFITRHGFSPDAFVQMAFQAAYYSLYGRLASTYEPAMTKAFTRGRTETIRTVQPHVLAFVRAWTSTKSSAHDRLNALRAACMGHAKISKECATGQGFDRHMYALLSLWQKHNADNPDAKTPEIFRDQGFKQLNHVVLSTSNCGNPALRIFGFGPVVQDGFGIGYIIQNDRLTVCASSKHLQTKRFLATLEKYLYMVQNDIISVFRAANEFAKSTYVDHAGNECDARTGLPIGIPHMTKAADASQAGTSGYSFYGDGNESYTHVLSSMSLKNVGKLLYVNDYE</sequence>
<evidence type="ECO:0000256" key="4">
    <source>
        <dbReference type="PIRSR" id="PIRSR600542-1"/>
    </source>
</evidence>
<organism evidence="8 9">
    <name type="scientific">Malassezia cuniculi</name>
    <dbReference type="NCBI Taxonomy" id="948313"/>
    <lineage>
        <taxon>Eukaryota</taxon>
        <taxon>Fungi</taxon>
        <taxon>Dikarya</taxon>
        <taxon>Basidiomycota</taxon>
        <taxon>Ustilaginomycotina</taxon>
        <taxon>Malasseziomycetes</taxon>
        <taxon>Malasseziales</taxon>
        <taxon>Malasseziaceae</taxon>
        <taxon>Malassezia</taxon>
    </lineage>
</organism>
<dbReference type="InterPro" id="IPR023213">
    <property type="entry name" value="CAT-like_dom_sf"/>
</dbReference>
<keyword evidence="2 5" id="KW-0808">Transferase</keyword>
<evidence type="ECO:0000256" key="2">
    <source>
        <dbReference type="ARBA" id="ARBA00022679"/>
    </source>
</evidence>
<accession>A0AAF0EWF4</accession>
<evidence type="ECO:0000259" key="7">
    <source>
        <dbReference type="Pfam" id="PF00755"/>
    </source>
</evidence>
<dbReference type="InterPro" id="IPR042231">
    <property type="entry name" value="Cho/carn_acyl_trans_2"/>
</dbReference>
<dbReference type="AlphaFoldDB" id="A0AAF0EWF4"/>
<keyword evidence="3 5" id="KW-0012">Acyltransferase</keyword>
<dbReference type="FunFam" id="3.30.559.10:FF:000019">
    <property type="entry name" value="Carnitine acetyl transferase"/>
    <property type="match status" value="1"/>
</dbReference>
<dbReference type="Proteomes" id="UP001219933">
    <property type="component" value="Chromosome 5"/>
</dbReference>
<reference evidence="8" key="1">
    <citation type="submission" date="2023-03" db="EMBL/GenBank/DDBJ databases">
        <title>Mating type loci evolution in Malassezia.</title>
        <authorList>
            <person name="Coelho M.A."/>
        </authorList>
    </citation>
    <scope>NUCLEOTIDE SEQUENCE</scope>
    <source>
        <strain evidence="8">CBS 11721</strain>
    </source>
</reference>
<dbReference type="GO" id="GO:0004092">
    <property type="term" value="F:carnitine O-acetyltransferase activity"/>
    <property type="evidence" value="ECO:0007669"/>
    <property type="project" value="UniProtKB-EC"/>
</dbReference>
<feature type="region of interest" description="Disordered" evidence="6">
    <location>
        <begin position="355"/>
        <end position="375"/>
    </location>
</feature>
<evidence type="ECO:0000256" key="1">
    <source>
        <dbReference type="ARBA" id="ARBA00005232"/>
    </source>
</evidence>
<evidence type="ECO:0000313" key="8">
    <source>
        <dbReference type="EMBL" id="WFD36414.1"/>
    </source>
</evidence>
<protein>
    <submittedName>
        <fullName evidence="8">Carnitine O-acetyltransferase</fullName>
        <ecNumber evidence="8">2.3.1.7</ecNumber>
    </submittedName>
</protein>
<dbReference type="Pfam" id="PF00755">
    <property type="entry name" value="Carn_acyltransf"/>
    <property type="match status" value="1"/>
</dbReference>
<keyword evidence="9" id="KW-1185">Reference proteome</keyword>
<dbReference type="Gene3D" id="3.30.559.10">
    <property type="entry name" value="Chloramphenicol acetyltransferase-like domain"/>
    <property type="match status" value="1"/>
</dbReference>
<dbReference type="EMBL" id="CP119881">
    <property type="protein sequence ID" value="WFD36414.1"/>
    <property type="molecule type" value="Genomic_DNA"/>
</dbReference>